<dbReference type="SUPFAM" id="SSF140459">
    <property type="entry name" value="PE/PPE dimer-like"/>
    <property type="match status" value="1"/>
</dbReference>
<dbReference type="Pfam" id="PF00934">
    <property type="entry name" value="PE"/>
    <property type="match status" value="1"/>
</dbReference>
<protein>
    <submittedName>
        <fullName evidence="2">PE family protein</fullName>
    </submittedName>
</protein>
<organism evidence="2 3">
    <name type="scientific">Mycobacterium paraense</name>
    <dbReference type="NCBI Taxonomy" id="767916"/>
    <lineage>
        <taxon>Bacteria</taxon>
        <taxon>Bacillati</taxon>
        <taxon>Actinomycetota</taxon>
        <taxon>Actinomycetes</taxon>
        <taxon>Mycobacteriales</taxon>
        <taxon>Mycobacteriaceae</taxon>
        <taxon>Mycobacterium</taxon>
        <taxon>Mycobacterium simiae complex</taxon>
    </lineage>
</organism>
<comment type="caution">
    <text evidence="2">The sequence shown here is derived from an EMBL/GenBank/DDBJ whole genome shotgun (WGS) entry which is preliminary data.</text>
</comment>
<dbReference type="STRING" id="767916.AWB91_18620"/>
<dbReference type="InterPro" id="IPR038332">
    <property type="entry name" value="PPE_sf"/>
</dbReference>
<name>A0A1X2AHS3_9MYCO</name>
<dbReference type="AlphaFoldDB" id="A0A1X2AHS3"/>
<accession>A0A1X2AHS3</accession>
<proteinExistence type="predicted"/>
<evidence type="ECO:0000313" key="3">
    <source>
        <dbReference type="Proteomes" id="UP000193285"/>
    </source>
</evidence>
<feature type="domain" description="PE" evidence="1">
    <location>
        <begin position="4"/>
        <end position="93"/>
    </location>
</feature>
<dbReference type="EMBL" id="LQPN01000030">
    <property type="protein sequence ID" value="ORW50921.1"/>
    <property type="molecule type" value="Genomic_DNA"/>
</dbReference>
<dbReference type="InterPro" id="IPR000084">
    <property type="entry name" value="PE-PGRS_N"/>
</dbReference>
<feature type="non-terminal residue" evidence="2">
    <location>
        <position position="225"/>
    </location>
</feature>
<dbReference type="RefSeq" id="WP_142280127.1">
    <property type="nucleotide sequence ID" value="NZ_LQPN01000030.1"/>
</dbReference>
<dbReference type="InterPro" id="IPR048996">
    <property type="entry name" value="PGRS_rpt"/>
</dbReference>
<gene>
    <name evidence="2" type="ORF">AWB90_06540</name>
</gene>
<dbReference type="Proteomes" id="UP000193285">
    <property type="component" value="Unassembled WGS sequence"/>
</dbReference>
<reference evidence="2 3" key="1">
    <citation type="journal article" date="2015" name="Emerg. Microbes Infect.">
        <title>Characterization of 17 strains belonging to the Mycobacterium simiae complex and description of Mycobacterium paraense sp. nov.</title>
        <authorList>
            <person name="Fusco da Costa A.R."/>
            <person name="Fedrizzi T."/>
            <person name="Lopes M.L."/>
            <person name="Pecorari M."/>
            <person name="Oliveira da Costa W.L."/>
            <person name="Giacobazzi E."/>
            <person name="da Costa Bahia J.R."/>
            <person name="De Sanctis V."/>
            <person name="Batista Lima K.V."/>
            <person name="Bertorelli R."/>
            <person name="Grottola A."/>
            <person name="Fabio A."/>
            <person name="Mariottini A."/>
            <person name="Ferretti P."/>
            <person name="Di Leva F."/>
            <person name="Fregni Serpini G."/>
            <person name="Tagliazucchi S."/>
            <person name="Rumpianesi F."/>
            <person name="Jousson O."/>
            <person name="Segata N."/>
            <person name="Tortoli E."/>
        </authorList>
    </citation>
    <scope>NUCLEOTIDE SEQUENCE [LARGE SCALE GENOMIC DNA]</scope>
    <source>
        <strain evidence="2 3">IEC33</strain>
    </source>
</reference>
<sequence>MSFVVAVPEAVATAAENAAGIASSLTAANSAAAIPTTGLLAAASDEVSTAIASLFASHGAQYQALSAQAAVFHTQFVQALNAAGGAYAATEAASANPLQTLAQDVLGVINAPTNTLLGRPLIGPGTDGAPGTGANGGAGGILWGRGGNGGSGGAGQAGGAGGPAGLLGVGGMGGTGGPGMAGGHGGTGGWLWGNGGLGGAGGTGGGAVNCAEWQAALWVMASPSV</sequence>
<dbReference type="Gene3D" id="1.10.287.850">
    <property type="entry name" value="HP0062-like domain"/>
    <property type="match status" value="1"/>
</dbReference>
<dbReference type="OrthoDB" id="4735238at2"/>
<evidence type="ECO:0000259" key="1">
    <source>
        <dbReference type="Pfam" id="PF00934"/>
    </source>
</evidence>
<evidence type="ECO:0000313" key="2">
    <source>
        <dbReference type="EMBL" id="ORW50921.1"/>
    </source>
</evidence>
<dbReference type="Pfam" id="PF21526">
    <property type="entry name" value="PGRS"/>
    <property type="match status" value="1"/>
</dbReference>